<reference evidence="2" key="1">
    <citation type="journal article" date="2023" name="Mol. Biol. Evol.">
        <title>Third-Generation Sequencing Reveals the Adaptive Role of the Epigenome in Three Deep-Sea Polychaetes.</title>
        <authorList>
            <person name="Perez M."/>
            <person name="Aroh O."/>
            <person name="Sun Y."/>
            <person name="Lan Y."/>
            <person name="Juniper S.K."/>
            <person name="Young C.R."/>
            <person name="Angers B."/>
            <person name="Qian P.Y."/>
        </authorList>
    </citation>
    <scope>NUCLEOTIDE SEQUENCE</scope>
    <source>
        <strain evidence="2">P08H-3</strain>
    </source>
</reference>
<sequence length="218" mass="25066">MLVYELETSESPLAWTKSVVLTLGVVRTAASPRRPAPRYVANNCSAVYRTFQDMCSRQQPKEDTPDVQDLPVEPYSIAAQDGRIREGDQILQINSTDVHNREQAIQLFSENRSDITLLLARPQVVPMDDGFMDGRNALDDLQSLEVLEQTGRQDLDFTATVFAHVEIGIVVFCTVTEHDNDGGNWWIKNRSIKLRNIWQEPLWERRPINEKWWRGEKI</sequence>
<dbReference type="InterPro" id="IPR001478">
    <property type="entry name" value="PDZ"/>
</dbReference>
<comment type="caution">
    <text evidence="2">The sequence shown here is derived from an EMBL/GenBank/DDBJ whole genome shotgun (WGS) entry which is preliminary data.</text>
</comment>
<dbReference type="InterPro" id="IPR051971">
    <property type="entry name" value="E3_ubiquitin-PDZ_ligase"/>
</dbReference>
<organism evidence="2 3">
    <name type="scientific">Paralvinella palmiformis</name>
    <dbReference type="NCBI Taxonomy" id="53620"/>
    <lineage>
        <taxon>Eukaryota</taxon>
        <taxon>Metazoa</taxon>
        <taxon>Spiralia</taxon>
        <taxon>Lophotrochozoa</taxon>
        <taxon>Annelida</taxon>
        <taxon>Polychaeta</taxon>
        <taxon>Sedentaria</taxon>
        <taxon>Canalipalpata</taxon>
        <taxon>Terebellida</taxon>
        <taxon>Terebelliformia</taxon>
        <taxon>Alvinellidae</taxon>
        <taxon>Paralvinella</taxon>
    </lineage>
</organism>
<dbReference type="InterPro" id="IPR041489">
    <property type="entry name" value="PDZ_6"/>
</dbReference>
<protein>
    <recommendedName>
        <fullName evidence="1">PDZ domain-containing protein</fullName>
    </recommendedName>
</protein>
<evidence type="ECO:0000313" key="3">
    <source>
        <dbReference type="Proteomes" id="UP001208570"/>
    </source>
</evidence>
<dbReference type="EMBL" id="JAODUP010000114">
    <property type="protein sequence ID" value="KAK2161598.1"/>
    <property type="molecule type" value="Genomic_DNA"/>
</dbReference>
<gene>
    <name evidence="2" type="ORF">LSH36_114g06059</name>
</gene>
<dbReference type="PANTHER" id="PTHR15545:SF8">
    <property type="entry name" value="SLO-INTERACTING PROTEIN 1"/>
    <property type="match status" value="1"/>
</dbReference>
<keyword evidence="3" id="KW-1185">Reference proteome</keyword>
<dbReference type="PANTHER" id="PTHR15545">
    <property type="entry name" value="PDZ DOMAIN CONTAINING RING FINGER PROTEIN 3, 4"/>
    <property type="match status" value="1"/>
</dbReference>
<dbReference type="SUPFAM" id="SSF50156">
    <property type="entry name" value="PDZ domain-like"/>
    <property type="match status" value="1"/>
</dbReference>
<dbReference type="AlphaFoldDB" id="A0AAD9JY68"/>
<dbReference type="InterPro" id="IPR036034">
    <property type="entry name" value="PDZ_sf"/>
</dbReference>
<dbReference type="Proteomes" id="UP001208570">
    <property type="component" value="Unassembled WGS sequence"/>
</dbReference>
<evidence type="ECO:0000313" key="2">
    <source>
        <dbReference type="EMBL" id="KAK2161598.1"/>
    </source>
</evidence>
<feature type="domain" description="PDZ" evidence="1">
    <location>
        <begin position="72"/>
        <end position="123"/>
    </location>
</feature>
<evidence type="ECO:0000259" key="1">
    <source>
        <dbReference type="PROSITE" id="PS50106"/>
    </source>
</evidence>
<dbReference type="Gene3D" id="2.30.42.10">
    <property type="match status" value="1"/>
</dbReference>
<name>A0AAD9JY68_9ANNE</name>
<accession>A0AAD9JY68</accession>
<dbReference type="Pfam" id="PF17820">
    <property type="entry name" value="PDZ_6"/>
    <property type="match status" value="1"/>
</dbReference>
<proteinExistence type="predicted"/>
<dbReference type="PROSITE" id="PS50106">
    <property type="entry name" value="PDZ"/>
    <property type="match status" value="1"/>
</dbReference>